<gene>
    <name evidence="2" type="ORF">GCM10007276_23770</name>
</gene>
<dbReference type="InterPro" id="IPR036465">
    <property type="entry name" value="vWFA_dom_sf"/>
</dbReference>
<dbReference type="Gene3D" id="3.40.50.410">
    <property type="entry name" value="von Willebrand factor, type A domain"/>
    <property type="match status" value="1"/>
</dbReference>
<keyword evidence="3" id="KW-1185">Reference proteome</keyword>
<accession>A0A8J2YJ12</accession>
<dbReference type="PROSITE" id="PS50234">
    <property type="entry name" value="VWFA"/>
    <property type="match status" value="1"/>
</dbReference>
<dbReference type="EMBL" id="BMCP01000002">
    <property type="protein sequence ID" value="GGE45786.1"/>
    <property type="molecule type" value="Genomic_DNA"/>
</dbReference>
<evidence type="ECO:0000259" key="1">
    <source>
        <dbReference type="PROSITE" id="PS50234"/>
    </source>
</evidence>
<dbReference type="SUPFAM" id="SSF53300">
    <property type="entry name" value="vWA-like"/>
    <property type="match status" value="1"/>
</dbReference>
<name>A0A8J2YJ12_9RHOB</name>
<dbReference type="AlphaFoldDB" id="A0A8J2YJ12"/>
<organism evidence="2 3">
    <name type="scientific">Agaricicola taiwanensis</name>
    <dbReference type="NCBI Taxonomy" id="591372"/>
    <lineage>
        <taxon>Bacteria</taxon>
        <taxon>Pseudomonadati</taxon>
        <taxon>Pseudomonadota</taxon>
        <taxon>Alphaproteobacteria</taxon>
        <taxon>Rhodobacterales</taxon>
        <taxon>Paracoccaceae</taxon>
        <taxon>Agaricicola</taxon>
    </lineage>
</organism>
<reference evidence="2" key="1">
    <citation type="journal article" date="2014" name="Int. J. Syst. Evol. Microbiol.">
        <title>Complete genome sequence of Corynebacterium casei LMG S-19264T (=DSM 44701T), isolated from a smear-ripened cheese.</title>
        <authorList>
            <consortium name="US DOE Joint Genome Institute (JGI-PGF)"/>
            <person name="Walter F."/>
            <person name="Albersmeier A."/>
            <person name="Kalinowski J."/>
            <person name="Ruckert C."/>
        </authorList>
    </citation>
    <scope>NUCLEOTIDE SEQUENCE</scope>
    <source>
        <strain evidence="2">CCM 7684</strain>
    </source>
</reference>
<evidence type="ECO:0000313" key="3">
    <source>
        <dbReference type="Proteomes" id="UP000602745"/>
    </source>
</evidence>
<feature type="domain" description="VWFA" evidence="1">
    <location>
        <begin position="128"/>
        <end position="380"/>
    </location>
</feature>
<comment type="caution">
    <text evidence="2">The sequence shown here is derived from an EMBL/GenBank/DDBJ whole genome shotgun (WGS) entry which is preliminary data.</text>
</comment>
<protein>
    <submittedName>
        <fullName evidence="2">Membrane protein</fullName>
    </submittedName>
</protein>
<dbReference type="InterPro" id="IPR002035">
    <property type="entry name" value="VWF_A"/>
</dbReference>
<sequence length="388" mass="41680">MLLFALAVFVLIGIAGLALDFSRASDLKTRLQAAADSAVLNVLNPQNQNADQAQQARDFFAAVLSAEDAASVRTVTAALDRDDKGEPEKLTITFSAAARSALLQVLGHPEIAVGGSASAVIGLNTRSNFHFLIDTSDSMGLAATPQARDRLRQLTRDLPGGSCEFACHQAETLSLARAEGLPLRVDVARDGAERLVEMAQEYGGANARFMFSVQSINTGAVVVSPLTRNRADLVSALSSLEVGYGHQTGGAGADADTFYEISFPQASTWLDQAGSNGPSDIVVLVTDGVRSQNHGWQPDVRPINVEYCDLLKRGGRKLAVIYTEYMPVVDNTTYNETVGKFHDQIEINLRACASSPELFSKGDSPERIMRAFEDIFLNSLTKQVRLAS</sequence>
<dbReference type="InterPro" id="IPR028087">
    <property type="entry name" value="Tad_N"/>
</dbReference>
<reference evidence="2" key="2">
    <citation type="submission" date="2020-09" db="EMBL/GenBank/DDBJ databases">
        <authorList>
            <person name="Sun Q."/>
            <person name="Sedlacek I."/>
        </authorList>
    </citation>
    <scope>NUCLEOTIDE SEQUENCE</scope>
    <source>
        <strain evidence="2">CCM 7684</strain>
    </source>
</reference>
<dbReference type="Proteomes" id="UP000602745">
    <property type="component" value="Unassembled WGS sequence"/>
</dbReference>
<evidence type="ECO:0000313" key="2">
    <source>
        <dbReference type="EMBL" id="GGE45786.1"/>
    </source>
</evidence>
<proteinExistence type="predicted"/>
<dbReference type="Pfam" id="PF13400">
    <property type="entry name" value="Tad"/>
    <property type="match status" value="1"/>
</dbReference>